<feature type="binding site" evidence="4">
    <location>
        <position position="207"/>
    </location>
    <ligand>
        <name>1D-myo-inositol 2-(L-cysteinylamino)-2-deoxy-alpha-D-glucopyranoside</name>
        <dbReference type="ChEBI" id="CHEBI:58887"/>
    </ligand>
</feature>
<dbReference type="PROSITE" id="PS51186">
    <property type="entry name" value="GNAT"/>
    <property type="match status" value="2"/>
</dbReference>
<feature type="binding site" evidence="4">
    <location>
        <position position="264"/>
    </location>
    <ligand>
        <name>1D-myo-inositol 2-(L-cysteinylamino)-2-deoxy-alpha-D-glucopyranoside</name>
        <dbReference type="ChEBI" id="CHEBI:58887"/>
    </ligand>
</feature>
<evidence type="ECO:0000313" key="7">
    <source>
        <dbReference type="Proteomes" id="UP000326546"/>
    </source>
</evidence>
<comment type="caution">
    <text evidence="4">Lacks conserved residue(s) required for the propagation of feature annotation.</text>
</comment>
<keyword evidence="7" id="KW-1185">Reference proteome</keyword>
<feature type="binding site" evidence="4">
    <location>
        <begin position="268"/>
        <end position="270"/>
    </location>
    <ligand>
        <name>acetyl-CoA</name>
        <dbReference type="ChEBI" id="CHEBI:57288"/>
        <label>2</label>
    </ligand>
</feature>
<dbReference type="InterPro" id="IPR050276">
    <property type="entry name" value="MshD_Acetyltransferase"/>
</dbReference>
<feature type="binding site" evidence="4">
    <location>
        <position position="302"/>
    </location>
    <ligand>
        <name>1D-myo-inositol 2-(L-cysteinylamino)-2-deoxy-alpha-D-glucopyranoside</name>
        <dbReference type="ChEBI" id="CHEBI:58887"/>
    </ligand>
</feature>
<dbReference type="RefSeq" id="WP_158061962.1">
    <property type="nucleotide sequence ID" value="NZ_CP044427.1"/>
</dbReference>
<dbReference type="PANTHER" id="PTHR43617:SF31">
    <property type="entry name" value="MYCOTHIOL ACETYLTRANSFERASE"/>
    <property type="match status" value="1"/>
</dbReference>
<dbReference type="InterPro" id="IPR016181">
    <property type="entry name" value="Acyl_CoA_acyltransferase"/>
</dbReference>
<dbReference type="GO" id="GO:0008999">
    <property type="term" value="F:protein-N-terminal-alanine acetyltransferase activity"/>
    <property type="evidence" value="ECO:0007669"/>
    <property type="project" value="TreeGrafter"/>
</dbReference>
<protein>
    <recommendedName>
        <fullName evidence="4">Mycothiol acetyltransferase</fullName>
        <shortName evidence="4">MSH acetyltransferase</shortName>
        <ecNumber evidence="4">2.3.1.189</ecNumber>
    </recommendedName>
    <alternativeName>
        <fullName evidence="4">Mycothiol synthase</fullName>
    </alternativeName>
</protein>
<dbReference type="InterPro" id="IPR017813">
    <property type="entry name" value="Mycothiol_AcTrfase"/>
</dbReference>
<dbReference type="PANTHER" id="PTHR43617">
    <property type="entry name" value="L-AMINO ACID N-ACETYLTRANSFERASE"/>
    <property type="match status" value="1"/>
</dbReference>
<reference evidence="6 7" key="1">
    <citation type="submission" date="2019-09" db="EMBL/GenBank/DDBJ databases">
        <title>Serinicoccus pratensis sp. nov., isolated from meadow soil.</title>
        <authorList>
            <person name="Zhang W."/>
        </authorList>
    </citation>
    <scope>NUCLEOTIDE SEQUENCE [LARGE SCALE GENOMIC DNA]</scope>
    <source>
        <strain evidence="6 7">W204</strain>
    </source>
</reference>
<dbReference type="CDD" id="cd04301">
    <property type="entry name" value="NAT_SF"/>
    <property type="match status" value="2"/>
</dbReference>
<gene>
    <name evidence="4 6" type="primary">mshD</name>
    <name evidence="6" type="ORF">FY030_13320</name>
</gene>
<dbReference type="Proteomes" id="UP000326546">
    <property type="component" value="Chromosome"/>
</dbReference>
<dbReference type="Pfam" id="PF00583">
    <property type="entry name" value="Acetyltransf_1"/>
    <property type="match status" value="1"/>
</dbReference>
<comment type="subunit">
    <text evidence="4">Monomer.</text>
</comment>
<feature type="domain" description="N-acetyltransferase" evidence="5">
    <location>
        <begin position="33"/>
        <end position="164"/>
    </location>
</feature>
<dbReference type="HAMAP" id="MF_01698">
    <property type="entry name" value="MshD"/>
    <property type="match status" value="1"/>
</dbReference>
<evidence type="ECO:0000256" key="4">
    <source>
        <dbReference type="HAMAP-Rule" id="MF_01698"/>
    </source>
</evidence>
<keyword evidence="1 4" id="KW-0808">Transferase</keyword>
<dbReference type="Gene3D" id="3.40.630.30">
    <property type="match status" value="1"/>
</dbReference>
<name>A0A5J6V8W8_9MICO</name>
<dbReference type="Pfam" id="PF13508">
    <property type="entry name" value="Acetyltransf_7"/>
    <property type="match status" value="1"/>
</dbReference>
<dbReference type="SUPFAM" id="SSF55729">
    <property type="entry name" value="Acyl-CoA N-acyltransferases (Nat)"/>
    <property type="match status" value="2"/>
</dbReference>
<dbReference type="GO" id="GO:0035447">
    <property type="term" value="F:mycothiol synthase activity"/>
    <property type="evidence" value="ECO:0007669"/>
    <property type="project" value="UniProtKB-UniRule"/>
</dbReference>
<evidence type="ECO:0000259" key="5">
    <source>
        <dbReference type="PROSITE" id="PS51186"/>
    </source>
</evidence>
<dbReference type="AlphaFoldDB" id="A0A5J6V8W8"/>
<keyword evidence="3 4" id="KW-0012">Acyltransferase</keyword>
<proteinExistence type="inferred from homology"/>
<dbReference type="KEGG" id="serw:FY030_13320"/>
<keyword evidence="2 4" id="KW-0677">Repeat</keyword>
<feature type="binding site" evidence="4">
    <location>
        <position position="40"/>
    </location>
    <ligand>
        <name>1D-myo-inositol 2-(L-cysteinylamino)-2-deoxy-alpha-D-glucopyranoside</name>
        <dbReference type="ChEBI" id="CHEBI:58887"/>
    </ligand>
</feature>
<dbReference type="GO" id="GO:0010125">
    <property type="term" value="P:mycothiol biosynthetic process"/>
    <property type="evidence" value="ECO:0007669"/>
    <property type="project" value="UniProtKB-UniRule"/>
</dbReference>
<sequence>MPGPNIVVEELSALPGNLSGNVLALAVRASHHDGVRPLSEQTILQAQRLPEDHDRSPSGVHLLVIEADPRSSGSPLEPGPGENPVVLGYGYVDLGDPQAPSAELVIDPAHRRQGLGGALLDHVLLRWPQARLWSHGDLQDARRLYTSRQLSVVRELWQMSRPLAGEWSDLPEQVALPEGFAVRPFQVGADEGTWLGVNARAFADHAEQGRMTQSDLADRQREPWFDPHGFLIIEDTTAPEPDGRARIAAFHWTKVEPEDPSTGEVYVVGVDPDYQGRGLGKAVTLLGLQHLRACGVRTATLYVDGDNPAAIATYHRLGFERSAVDVMYAAGITEA</sequence>
<dbReference type="InterPro" id="IPR000182">
    <property type="entry name" value="GNAT_dom"/>
</dbReference>
<feature type="binding site" evidence="4">
    <location>
        <begin position="104"/>
        <end position="106"/>
    </location>
    <ligand>
        <name>acetyl-CoA</name>
        <dbReference type="ChEBI" id="CHEBI:57288"/>
        <label>1</label>
    </ligand>
</feature>
<evidence type="ECO:0000256" key="3">
    <source>
        <dbReference type="ARBA" id="ARBA00023315"/>
    </source>
</evidence>
<comment type="catalytic activity">
    <reaction evidence="4">
        <text>1D-myo-inositol 2-(L-cysteinylamino)-2-deoxy-alpha-D-glucopyranoside + acetyl-CoA = mycothiol + CoA + H(+)</text>
        <dbReference type="Rhea" id="RHEA:26172"/>
        <dbReference type="ChEBI" id="CHEBI:15378"/>
        <dbReference type="ChEBI" id="CHEBI:16768"/>
        <dbReference type="ChEBI" id="CHEBI:57287"/>
        <dbReference type="ChEBI" id="CHEBI:57288"/>
        <dbReference type="ChEBI" id="CHEBI:58887"/>
        <dbReference type="EC" id="2.3.1.189"/>
    </reaction>
</comment>
<accession>A0A5J6V8W8</accession>
<dbReference type="OrthoDB" id="3208058at2"/>
<dbReference type="EC" id="2.3.1.189" evidence="4"/>
<organism evidence="6 7">
    <name type="scientific">Ornithinimicrobium pratense</name>
    <dbReference type="NCBI Taxonomy" id="2593973"/>
    <lineage>
        <taxon>Bacteria</taxon>
        <taxon>Bacillati</taxon>
        <taxon>Actinomycetota</taxon>
        <taxon>Actinomycetes</taxon>
        <taxon>Micrococcales</taxon>
        <taxon>Ornithinimicrobiaceae</taxon>
        <taxon>Ornithinimicrobium</taxon>
    </lineage>
</organism>
<evidence type="ECO:0000256" key="1">
    <source>
        <dbReference type="ARBA" id="ARBA00022679"/>
    </source>
</evidence>
<dbReference type="NCBIfam" id="TIGR03448">
    <property type="entry name" value="mycothiol_MshD"/>
    <property type="match status" value="1"/>
</dbReference>
<dbReference type="PIRSF" id="PIRSF021524">
    <property type="entry name" value="MSH_acetyltransferase"/>
    <property type="match status" value="1"/>
</dbReference>
<feature type="binding site" evidence="4">
    <location>
        <position position="254"/>
    </location>
    <ligand>
        <name>1D-myo-inositol 2-(L-cysteinylamino)-2-deoxy-alpha-D-glucopyranoside</name>
        <dbReference type="ChEBI" id="CHEBI:58887"/>
    </ligand>
</feature>
<comment type="similarity">
    <text evidence="4">Belongs to the acetyltransferase family. MshD subfamily.</text>
</comment>
<feature type="binding site" evidence="4">
    <location>
        <begin position="275"/>
        <end position="281"/>
    </location>
    <ligand>
        <name>acetyl-CoA</name>
        <dbReference type="ChEBI" id="CHEBI:57288"/>
        <label>2</label>
    </ligand>
</feature>
<evidence type="ECO:0000313" key="6">
    <source>
        <dbReference type="EMBL" id="QFG69553.1"/>
    </source>
</evidence>
<comment type="function">
    <text evidence="4">Catalyzes the transfer of acetyl from acetyl-CoA to desacetylmycothiol (Cys-GlcN-Ins) to form mycothiol.</text>
</comment>
<feature type="domain" description="N-acetyltransferase" evidence="5">
    <location>
        <begin position="180"/>
        <end position="335"/>
    </location>
</feature>
<dbReference type="EMBL" id="CP044427">
    <property type="protein sequence ID" value="QFG69553.1"/>
    <property type="molecule type" value="Genomic_DNA"/>
</dbReference>
<evidence type="ECO:0000256" key="2">
    <source>
        <dbReference type="ARBA" id="ARBA00022737"/>
    </source>
</evidence>